<dbReference type="InterPro" id="IPR036010">
    <property type="entry name" value="2Fe-2S_ferredoxin-like_sf"/>
</dbReference>
<dbReference type="PROSITE" id="PS51085">
    <property type="entry name" value="2FE2S_FER_2"/>
    <property type="match status" value="1"/>
</dbReference>
<accession>A0AAE4BUP6</accession>
<dbReference type="InterPro" id="IPR001041">
    <property type="entry name" value="2Fe-2S_ferredoxin-type"/>
</dbReference>
<dbReference type="InterPro" id="IPR008333">
    <property type="entry name" value="Cbr1-like_FAD-bd_dom"/>
</dbReference>
<dbReference type="EMBL" id="JAVDQD010000006">
    <property type="protein sequence ID" value="MDR6240988.1"/>
    <property type="molecule type" value="Genomic_DNA"/>
</dbReference>
<dbReference type="AlphaFoldDB" id="A0AAE4BUP6"/>
<evidence type="ECO:0000313" key="11">
    <source>
        <dbReference type="EMBL" id="MDR6240988.1"/>
    </source>
</evidence>
<dbReference type="Pfam" id="PF00175">
    <property type="entry name" value="NAD_binding_1"/>
    <property type="match status" value="1"/>
</dbReference>
<dbReference type="GO" id="GO:0016491">
    <property type="term" value="F:oxidoreductase activity"/>
    <property type="evidence" value="ECO:0007669"/>
    <property type="project" value="UniProtKB-KW"/>
</dbReference>
<feature type="domain" description="FAD-binding FR-type" evidence="10">
    <location>
        <begin position="15"/>
        <end position="116"/>
    </location>
</feature>
<keyword evidence="8" id="KW-0411">Iron-sulfur</keyword>
<dbReference type="PRINTS" id="PR00371">
    <property type="entry name" value="FPNCR"/>
</dbReference>
<evidence type="ECO:0000256" key="1">
    <source>
        <dbReference type="ARBA" id="ARBA00001974"/>
    </source>
</evidence>
<gene>
    <name evidence="11" type="ORF">HNQ88_004064</name>
</gene>
<evidence type="ECO:0000256" key="4">
    <source>
        <dbReference type="ARBA" id="ARBA00022723"/>
    </source>
</evidence>
<dbReference type="InterPro" id="IPR050415">
    <property type="entry name" value="MRET"/>
</dbReference>
<dbReference type="InterPro" id="IPR039261">
    <property type="entry name" value="FNR_nucleotide-bd"/>
</dbReference>
<dbReference type="InterPro" id="IPR001709">
    <property type="entry name" value="Flavoprot_Pyr_Nucl_cyt_Rdtase"/>
</dbReference>
<comment type="caution">
    <text evidence="11">The sequence shown here is derived from an EMBL/GenBank/DDBJ whole genome shotgun (WGS) entry which is preliminary data.</text>
</comment>
<dbReference type="PRINTS" id="PR00406">
    <property type="entry name" value="CYTB5RDTASE"/>
</dbReference>
<evidence type="ECO:0000259" key="9">
    <source>
        <dbReference type="PROSITE" id="PS51085"/>
    </source>
</evidence>
<proteinExistence type="predicted"/>
<evidence type="ECO:0000256" key="6">
    <source>
        <dbReference type="ARBA" id="ARBA00023002"/>
    </source>
</evidence>
<keyword evidence="6" id="KW-0560">Oxidoreductase</keyword>
<reference evidence="11" key="1">
    <citation type="submission" date="2023-07" db="EMBL/GenBank/DDBJ databases">
        <title>Genomic Encyclopedia of Type Strains, Phase IV (KMG-IV): sequencing the most valuable type-strain genomes for metagenomic binning, comparative biology and taxonomic classification.</title>
        <authorList>
            <person name="Goeker M."/>
        </authorList>
    </citation>
    <scope>NUCLEOTIDE SEQUENCE</scope>
    <source>
        <strain evidence="11">DSM 26174</strain>
    </source>
</reference>
<dbReference type="PROSITE" id="PS51384">
    <property type="entry name" value="FAD_FR"/>
    <property type="match status" value="1"/>
</dbReference>
<evidence type="ECO:0000256" key="2">
    <source>
        <dbReference type="ARBA" id="ARBA00022630"/>
    </source>
</evidence>
<dbReference type="SUPFAM" id="SSF54292">
    <property type="entry name" value="2Fe-2S ferredoxin-like"/>
    <property type="match status" value="1"/>
</dbReference>
<evidence type="ECO:0000256" key="5">
    <source>
        <dbReference type="ARBA" id="ARBA00022827"/>
    </source>
</evidence>
<dbReference type="Proteomes" id="UP001185092">
    <property type="component" value="Unassembled WGS sequence"/>
</dbReference>
<dbReference type="RefSeq" id="WP_309941402.1">
    <property type="nucleotide sequence ID" value="NZ_AP025305.1"/>
</dbReference>
<keyword evidence="12" id="KW-1185">Reference proteome</keyword>
<dbReference type="Gene3D" id="3.10.20.30">
    <property type="match status" value="1"/>
</dbReference>
<dbReference type="GO" id="GO:0051537">
    <property type="term" value="F:2 iron, 2 sulfur cluster binding"/>
    <property type="evidence" value="ECO:0007669"/>
    <property type="project" value="UniProtKB-KW"/>
</dbReference>
<dbReference type="Pfam" id="PF00111">
    <property type="entry name" value="Fer2"/>
    <property type="match status" value="1"/>
</dbReference>
<evidence type="ECO:0000259" key="10">
    <source>
        <dbReference type="PROSITE" id="PS51384"/>
    </source>
</evidence>
<protein>
    <submittedName>
        <fullName evidence="11">Ring-1,2-phenylacetyl-CoA epoxidase subunit PaaE</fullName>
    </submittedName>
</protein>
<dbReference type="SUPFAM" id="SSF63380">
    <property type="entry name" value="Riboflavin synthase domain-like"/>
    <property type="match status" value="1"/>
</dbReference>
<keyword evidence="2" id="KW-0285">Flavoprotein</keyword>
<keyword evidence="3" id="KW-0001">2Fe-2S</keyword>
<dbReference type="GO" id="GO:0050660">
    <property type="term" value="F:flavin adenine dinucleotide binding"/>
    <property type="evidence" value="ECO:0007669"/>
    <property type="project" value="TreeGrafter"/>
</dbReference>
<dbReference type="Gene3D" id="3.40.50.80">
    <property type="entry name" value="Nucleotide-binding domain of ferredoxin-NADP reductase (FNR) module"/>
    <property type="match status" value="1"/>
</dbReference>
<dbReference type="Pfam" id="PF00970">
    <property type="entry name" value="FAD_binding_6"/>
    <property type="match status" value="1"/>
</dbReference>
<dbReference type="InterPro" id="IPR017938">
    <property type="entry name" value="Riboflavin_synthase-like_b-brl"/>
</dbReference>
<dbReference type="PANTHER" id="PTHR47354">
    <property type="entry name" value="NADH OXIDOREDUCTASE HCR"/>
    <property type="match status" value="1"/>
</dbReference>
<dbReference type="PANTHER" id="PTHR47354:SF8">
    <property type="entry name" value="1,2-PHENYLACETYL-COA EPOXIDASE, SUBUNIT E"/>
    <property type="match status" value="1"/>
</dbReference>
<dbReference type="CDD" id="cd00207">
    <property type="entry name" value="fer2"/>
    <property type="match status" value="1"/>
</dbReference>
<dbReference type="GO" id="GO:0046872">
    <property type="term" value="F:metal ion binding"/>
    <property type="evidence" value="ECO:0007669"/>
    <property type="project" value="UniProtKB-KW"/>
</dbReference>
<dbReference type="InterPro" id="IPR001433">
    <property type="entry name" value="OxRdtase_FAD/NAD-bd"/>
</dbReference>
<organism evidence="11 12">
    <name type="scientific">Aureibacter tunicatorum</name>
    <dbReference type="NCBI Taxonomy" id="866807"/>
    <lineage>
        <taxon>Bacteria</taxon>
        <taxon>Pseudomonadati</taxon>
        <taxon>Bacteroidota</taxon>
        <taxon>Cytophagia</taxon>
        <taxon>Cytophagales</taxon>
        <taxon>Persicobacteraceae</taxon>
        <taxon>Aureibacter</taxon>
    </lineage>
</organism>
<dbReference type="PROSITE" id="PS00197">
    <property type="entry name" value="2FE2S_FER_1"/>
    <property type="match status" value="1"/>
</dbReference>
<keyword evidence="5" id="KW-0274">FAD</keyword>
<sequence>MVFSLFKKKNKPTDNNSSNLKVLEVIQETPEAISLILENQNNWSYLPGQFLTIAVQPNGEEERRSYSLSSCESTDSNLKISVKRIDNGLVSNYLCDHSKAGQTLSCMQPSGTFTYKPDNKTKNLIFFAAGSGITPIMSMIKSALHDESNSKVLLIYSNKTSESIIFRKELDEYADKFKERFTVVHTLTQVSEDSHWQGETGRIDGLKIKKYLEQLSSQFSSTYYMCGPASMMETISQTLAEMGVSDDQIKQEKFFATQTESIEGDAGSAKTHRIELIYGDEMYEVPVEPGQTILEASLEEGVNIPFSCQSGLCTACRAKCNSGKISMKNSEALSEEEIKDGYILTCVAYTESDGIKVEID</sequence>
<evidence type="ECO:0000313" key="12">
    <source>
        <dbReference type="Proteomes" id="UP001185092"/>
    </source>
</evidence>
<evidence type="ECO:0000256" key="8">
    <source>
        <dbReference type="ARBA" id="ARBA00023014"/>
    </source>
</evidence>
<evidence type="ECO:0000256" key="3">
    <source>
        <dbReference type="ARBA" id="ARBA00022714"/>
    </source>
</evidence>
<evidence type="ECO:0000256" key="7">
    <source>
        <dbReference type="ARBA" id="ARBA00023004"/>
    </source>
</evidence>
<keyword evidence="4" id="KW-0479">Metal-binding</keyword>
<dbReference type="SUPFAM" id="SSF52343">
    <property type="entry name" value="Ferredoxin reductase-like, C-terminal NADP-linked domain"/>
    <property type="match status" value="1"/>
</dbReference>
<keyword evidence="7" id="KW-0408">Iron</keyword>
<name>A0AAE4BUP6_9BACT</name>
<dbReference type="Gene3D" id="2.40.30.10">
    <property type="entry name" value="Translation factors"/>
    <property type="match status" value="1"/>
</dbReference>
<dbReference type="InterPro" id="IPR017927">
    <property type="entry name" value="FAD-bd_FR_type"/>
</dbReference>
<feature type="domain" description="2Fe-2S ferredoxin-type" evidence="9">
    <location>
        <begin position="272"/>
        <end position="360"/>
    </location>
</feature>
<dbReference type="CDD" id="cd06214">
    <property type="entry name" value="PA_degradation_oxidoreductase_like"/>
    <property type="match status" value="1"/>
</dbReference>
<dbReference type="InterPro" id="IPR012675">
    <property type="entry name" value="Beta-grasp_dom_sf"/>
</dbReference>
<comment type="cofactor">
    <cofactor evidence="1">
        <name>FAD</name>
        <dbReference type="ChEBI" id="CHEBI:57692"/>
    </cofactor>
</comment>
<dbReference type="InterPro" id="IPR006058">
    <property type="entry name" value="2Fe2S_fd_BS"/>
</dbReference>